<evidence type="ECO:0000313" key="2">
    <source>
        <dbReference type="Proteomes" id="UP000499080"/>
    </source>
</evidence>
<name>A0A4Y1ZM68_ARAVE</name>
<reference evidence="1 2" key="1">
    <citation type="journal article" date="2019" name="Sci. Rep.">
        <title>Orb-weaving spider Araneus ventricosus genome elucidates the spidroin gene catalogue.</title>
        <authorList>
            <person name="Kono N."/>
            <person name="Nakamura H."/>
            <person name="Ohtoshi R."/>
            <person name="Moran D.A.P."/>
            <person name="Shinohara A."/>
            <person name="Yoshida Y."/>
            <person name="Fujiwara M."/>
            <person name="Mori M."/>
            <person name="Tomita M."/>
            <person name="Arakawa K."/>
        </authorList>
    </citation>
    <scope>NUCLEOTIDE SEQUENCE [LARGE SCALE GENOMIC DNA]</scope>
</reference>
<sequence length="99" mass="11529">LSVTGYLSCLLIQYYSGSRICQNIPNLVKEEDKLTVVQERNSSRRRNGRMCEINHCFSVNCVIETITWCEDDVTELARTSGESRHPATAECEFFFWNWE</sequence>
<protein>
    <submittedName>
        <fullName evidence="1">Uncharacterized protein</fullName>
    </submittedName>
</protein>
<evidence type="ECO:0000313" key="1">
    <source>
        <dbReference type="EMBL" id="GBL57958.1"/>
    </source>
</evidence>
<organism evidence="1 2">
    <name type="scientific">Araneus ventricosus</name>
    <name type="common">Orbweaver spider</name>
    <name type="synonym">Epeira ventricosa</name>
    <dbReference type="NCBI Taxonomy" id="182803"/>
    <lineage>
        <taxon>Eukaryota</taxon>
        <taxon>Metazoa</taxon>
        <taxon>Ecdysozoa</taxon>
        <taxon>Arthropoda</taxon>
        <taxon>Chelicerata</taxon>
        <taxon>Arachnida</taxon>
        <taxon>Araneae</taxon>
        <taxon>Araneomorphae</taxon>
        <taxon>Entelegynae</taxon>
        <taxon>Araneoidea</taxon>
        <taxon>Araneidae</taxon>
        <taxon>Araneus</taxon>
    </lineage>
</organism>
<dbReference type="AlphaFoldDB" id="A0A4Y1ZM68"/>
<gene>
    <name evidence="1" type="ORF">AVEN_39848_1</name>
</gene>
<dbReference type="EMBL" id="BGPR01151249">
    <property type="protein sequence ID" value="GBL57958.1"/>
    <property type="molecule type" value="Genomic_DNA"/>
</dbReference>
<accession>A0A4Y1ZM68</accession>
<comment type="caution">
    <text evidence="1">The sequence shown here is derived from an EMBL/GenBank/DDBJ whole genome shotgun (WGS) entry which is preliminary data.</text>
</comment>
<proteinExistence type="predicted"/>
<keyword evidence="2" id="KW-1185">Reference proteome</keyword>
<feature type="non-terminal residue" evidence="1">
    <location>
        <position position="1"/>
    </location>
</feature>
<dbReference type="Proteomes" id="UP000499080">
    <property type="component" value="Unassembled WGS sequence"/>
</dbReference>